<feature type="region of interest" description="Disordered" evidence="9">
    <location>
        <begin position="130"/>
        <end position="151"/>
    </location>
</feature>
<accession>A0ABQ6IBF9</accession>
<dbReference type="EC" id="6.3.2.1" evidence="3"/>
<organism evidence="10 11">
    <name type="scientific">Demequina litorisediminis</name>
    <dbReference type="NCBI Taxonomy" id="1849022"/>
    <lineage>
        <taxon>Bacteria</taxon>
        <taxon>Bacillati</taxon>
        <taxon>Actinomycetota</taxon>
        <taxon>Actinomycetes</taxon>
        <taxon>Micrococcales</taxon>
        <taxon>Demequinaceae</taxon>
        <taxon>Demequina</taxon>
    </lineage>
</organism>
<dbReference type="InterPro" id="IPR042176">
    <property type="entry name" value="Pantoate_ligase_C"/>
</dbReference>
<gene>
    <name evidence="10" type="ORF">GCM10025876_13610</name>
</gene>
<dbReference type="PANTHER" id="PTHR21299:SF1">
    <property type="entry name" value="PANTOATE--BETA-ALANINE LIGASE"/>
    <property type="match status" value="1"/>
</dbReference>
<evidence type="ECO:0000256" key="6">
    <source>
        <dbReference type="ARBA" id="ARBA00022741"/>
    </source>
</evidence>
<protein>
    <recommendedName>
        <fullName evidence="3">pantoate--beta-alanine ligase (AMP-forming)</fullName>
        <ecNumber evidence="3">6.3.2.1</ecNumber>
    </recommendedName>
</protein>
<evidence type="ECO:0000313" key="11">
    <source>
        <dbReference type="Proteomes" id="UP001157125"/>
    </source>
</evidence>
<evidence type="ECO:0000256" key="1">
    <source>
        <dbReference type="ARBA" id="ARBA00004990"/>
    </source>
</evidence>
<comment type="similarity">
    <text evidence="2">Belongs to the pantothenate synthetase family.</text>
</comment>
<proteinExistence type="inferred from homology"/>
<comment type="catalytic activity">
    <reaction evidence="8">
        <text>(R)-pantoate + beta-alanine + ATP = (R)-pantothenate + AMP + diphosphate + H(+)</text>
        <dbReference type="Rhea" id="RHEA:10912"/>
        <dbReference type="ChEBI" id="CHEBI:15378"/>
        <dbReference type="ChEBI" id="CHEBI:15980"/>
        <dbReference type="ChEBI" id="CHEBI:29032"/>
        <dbReference type="ChEBI" id="CHEBI:30616"/>
        <dbReference type="ChEBI" id="CHEBI:33019"/>
        <dbReference type="ChEBI" id="CHEBI:57966"/>
        <dbReference type="ChEBI" id="CHEBI:456215"/>
        <dbReference type="EC" id="6.3.2.1"/>
    </reaction>
</comment>
<evidence type="ECO:0000256" key="7">
    <source>
        <dbReference type="ARBA" id="ARBA00022840"/>
    </source>
</evidence>
<evidence type="ECO:0000256" key="5">
    <source>
        <dbReference type="ARBA" id="ARBA00022655"/>
    </source>
</evidence>
<dbReference type="Pfam" id="PF02569">
    <property type="entry name" value="Pantoate_ligase"/>
    <property type="match status" value="1"/>
</dbReference>
<comment type="pathway">
    <text evidence="1">Cofactor biosynthesis; (R)-pantothenate biosynthesis; (R)-pantothenate from (R)-pantoate and beta-alanine: step 1/1.</text>
</comment>
<keyword evidence="11" id="KW-1185">Reference proteome</keyword>
<dbReference type="SUPFAM" id="SSF52374">
    <property type="entry name" value="Nucleotidylyl transferase"/>
    <property type="match status" value="1"/>
</dbReference>
<evidence type="ECO:0000256" key="2">
    <source>
        <dbReference type="ARBA" id="ARBA00009256"/>
    </source>
</evidence>
<name>A0ABQ6IBF9_9MICO</name>
<dbReference type="PANTHER" id="PTHR21299">
    <property type="entry name" value="CYTIDYLATE KINASE/PANTOATE-BETA-ALANINE LIGASE"/>
    <property type="match status" value="1"/>
</dbReference>
<evidence type="ECO:0000256" key="3">
    <source>
        <dbReference type="ARBA" id="ARBA00012219"/>
    </source>
</evidence>
<dbReference type="InterPro" id="IPR014729">
    <property type="entry name" value="Rossmann-like_a/b/a_fold"/>
</dbReference>
<keyword evidence="6" id="KW-0547">Nucleotide-binding</keyword>
<dbReference type="EMBL" id="BSUN01000001">
    <property type="protein sequence ID" value="GMA35157.1"/>
    <property type="molecule type" value="Genomic_DNA"/>
</dbReference>
<sequence>MAVFGAKDAQQVIAVRALVRDLNIPVEIATVATQRDEDGLARSSRNVFLSAAERTSALALSSAVFAAAAAAEQGASLSDVLAAGRAVLAAEPGVNLDYFVAMNPADASEARGRLPWRRGDRRCCARWRHPTDRQHHHARRPLTGCAEGDQR</sequence>
<comment type="caution">
    <text evidence="10">The sequence shown here is derived from an EMBL/GenBank/DDBJ whole genome shotgun (WGS) entry which is preliminary data.</text>
</comment>
<dbReference type="Gene3D" id="3.40.50.620">
    <property type="entry name" value="HUPs"/>
    <property type="match status" value="1"/>
</dbReference>
<evidence type="ECO:0000256" key="9">
    <source>
        <dbReference type="SAM" id="MobiDB-lite"/>
    </source>
</evidence>
<keyword evidence="4" id="KW-0436">Ligase</keyword>
<evidence type="ECO:0000256" key="4">
    <source>
        <dbReference type="ARBA" id="ARBA00022598"/>
    </source>
</evidence>
<evidence type="ECO:0000313" key="10">
    <source>
        <dbReference type="EMBL" id="GMA35157.1"/>
    </source>
</evidence>
<dbReference type="InterPro" id="IPR003721">
    <property type="entry name" value="Pantoate_ligase"/>
</dbReference>
<dbReference type="Gene3D" id="3.30.1300.10">
    <property type="entry name" value="Pantoate-beta-alanine ligase, C-terminal domain"/>
    <property type="match status" value="1"/>
</dbReference>
<dbReference type="Proteomes" id="UP001157125">
    <property type="component" value="Unassembled WGS sequence"/>
</dbReference>
<evidence type="ECO:0000256" key="8">
    <source>
        <dbReference type="ARBA" id="ARBA00048258"/>
    </source>
</evidence>
<keyword evidence="5" id="KW-0566">Pantothenate biosynthesis</keyword>
<reference evidence="11" key="1">
    <citation type="journal article" date="2019" name="Int. J. Syst. Evol. Microbiol.">
        <title>The Global Catalogue of Microorganisms (GCM) 10K type strain sequencing project: providing services to taxonomists for standard genome sequencing and annotation.</title>
        <authorList>
            <consortium name="The Broad Institute Genomics Platform"/>
            <consortium name="The Broad Institute Genome Sequencing Center for Infectious Disease"/>
            <person name="Wu L."/>
            <person name="Ma J."/>
        </authorList>
    </citation>
    <scope>NUCLEOTIDE SEQUENCE [LARGE SCALE GENOMIC DNA]</scope>
    <source>
        <strain evidence="11">NBRC 112299</strain>
    </source>
</reference>
<keyword evidence="7" id="KW-0067">ATP-binding</keyword>